<keyword evidence="3" id="KW-0175">Coiled coil</keyword>
<dbReference type="PANTHER" id="PTHR10328:SF15">
    <property type="entry name" value="BHLH TRANSCRIPTION FACTOR"/>
    <property type="match status" value="1"/>
</dbReference>
<dbReference type="EMBL" id="KE747809">
    <property type="protein sequence ID" value="RMZ66854.1"/>
    <property type="molecule type" value="Genomic_DNA"/>
</dbReference>
<dbReference type="Pfam" id="PF00010">
    <property type="entry name" value="HLH"/>
    <property type="match status" value="1"/>
</dbReference>
<feature type="region of interest" description="Disordered" evidence="4">
    <location>
        <begin position="315"/>
        <end position="354"/>
    </location>
</feature>
<feature type="compositionally biased region" description="Low complexity" evidence="4">
    <location>
        <begin position="486"/>
        <end position="502"/>
    </location>
</feature>
<dbReference type="SMART" id="SM00353">
    <property type="entry name" value="HLH"/>
    <property type="match status" value="1"/>
</dbReference>
<dbReference type="PROSITE" id="PS50888">
    <property type="entry name" value="BHLH"/>
    <property type="match status" value="1"/>
</dbReference>
<evidence type="ECO:0000256" key="4">
    <source>
        <dbReference type="SAM" id="MobiDB-lite"/>
    </source>
</evidence>
<name>A0A3M7LXB6_9PLEO</name>
<gene>
    <name evidence="6" type="ORF">GMOD_00002227</name>
</gene>
<protein>
    <submittedName>
        <fullName evidence="6">HLH transcription factor (Hpa3)</fullName>
    </submittedName>
</protein>
<keyword evidence="7" id="KW-1185">Reference proteome</keyword>
<dbReference type="OrthoDB" id="8964853at2759"/>
<organism evidence="6 7">
    <name type="scientific">Pyrenophora seminiperda CCB06</name>
    <dbReference type="NCBI Taxonomy" id="1302712"/>
    <lineage>
        <taxon>Eukaryota</taxon>
        <taxon>Fungi</taxon>
        <taxon>Dikarya</taxon>
        <taxon>Ascomycota</taxon>
        <taxon>Pezizomycotina</taxon>
        <taxon>Dothideomycetes</taxon>
        <taxon>Pleosporomycetidae</taxon>
        <taxon>Pleosporales</taxon>
        <taxon>Pleosporineae</taxon>
        <taxon>Pleosporaceae</taxon>
        <taxon>Pyrenophora</taxon>
    </lineage>
</organism>
<feature type="region of interest" description="Disordered" evidence="4">
    <location>
        <begin position="258"/>
        <end position="282"/>
    </location>
</feature>
<proteinExistence type="predicted"/>
<feature type="coiled-coil region" evidence="3">
    <location>
        <begin position="399"/>
        <end position="426"/>
    </location>
</feature>
<dbReference type="GO" id="GO:0090575">
    <property type="term" value="C:RNA polymerase II transcription regulator complex"/>
    <property type="evidence" value="ECO:0007669"/>
    <property type="project" value="TreeGrafter"/>
</dbReference>
<dbReference type="Proteomes" id="UP000265663">
    <property type="component" value="Unassembled WGS sequence"/>
</dbReference>
<dbReference type="InterPro" id="IPR036638">
    <property type="entry name" value="HLH_DNA-bd_sf"/>
</dbReference>
<evidence type="ECO:0000313" key="7">
    <source>
        <dbReference type="Proteomes" id="UP000265663"/>
    </source>
</evidence>
<feature type="region of interest" description="Disordered" evidence="4">
    <location>
        <begin position="155"/>
        <end position="240"/>
    </location>
</feature>
<feature type="region of interest" description="Disordered" evidence="4">
    <location>
        <begin position="1"/>
        <end position="66"/>
    </location>
</feature>
<feature type="compositionally biased region" description="Polar residues" evidence="4">
    <location>
        <begin position="22"/>
        <end position="47"/>
    </location>
</feature>
<evidence type="ECO:0000259" key="5">
    <source>
        <dbReference type="PROSITE" id="PS50888"/>
    </source>
</evidence>
<evidence type="ECO:0000256" key="3">
    <source>
        <dbReference type="SAM" id="Coils"/>
    </source>
</evidence>
<dbReference type="AlphaFoldDB" id="A0A3M7LXB6"/>
<reference evidence="6 7" key="1">
    <citation type="journal article" date="2014" name="PLoS ONE">
        <title>De novo Genome Assembly of the Fungal Plant Pathogen Pyrenophora semeniperda.</title>
        <authorList>
            <person name="Soliai M.M."/>
            <person name="Meyer S.E."/>
            <person name="Udall J.A."/>
            <person name="Elzinga D.E."/>
            <person name="Hermansen R.A."/>
            <person name="Bodily P.M."/>
            <person name="Hart A.A."/>
            <person name="Coleman C.E."/>
        </authorList>
    </citation>
    <scope>NUCLEOTIDE SEQUENCE [LARGE SCALE GENOMIC DNA]</scope>
    <source>
        <strain evidence="6 7">CCB06</strain>
        <tissue evidence="6">Mycelium</tissue>
    </source>
</reference>
<dbReference type="GO" id="GO:0003700">
    <property type="term" value="F:DNA-binding transcription factor activity"/>
    <property type="evidence" value="ECO:0007669"/>
    <property type="project" value="TreeGrafter"/>
</dbReference>
<feature type="domain" description="BHLH" evidence="5">
    <location>
        <begin position="351"/>
        <end position="402"/>
    </location>
</feature>
<dbReference type="GO" id="GO:0045944">
    <property type="term" value="P:positive regulation of transcription by RNA polymerase II"/>
    <property type="evidence" value="ECO:0007669"/>
    <property type="project" value="TreeGrafter"/>
</dbReference>
<feature type="compositionally biased region" description="Basic and acidic residues" evidence="4">
    <location>
        <begin position="55"/>
        <end position="64"/>
    </location>
</feature>
<accession>A0A3M7LXB6</accession>
<dbReference type="GO" id="GO:0003677">
    <property type="term" value="F:DNA binding"/>
    <property type="evidence" value="ECO:0007669"/>
    <property type="project" value="UniProtKB-KW"/>
</dbReference>
<feature type="compositionally biased region" description="Polar residues" evidence="4">
    <location>
        <begin position="161"/>
        <end position="185"/>
    </location>
</feature>
<feature type="compositionally biased region" description="Polar residues" evidence="4">
    <location>
        <begin position="324"/>
        <end position="337"/>
    </location>
</feature>
<dbReference type="GO" id="GO:0046983">
    <property type="term" value="F:protein dimerization activity"/>
    <property type="evidence" value="ECO:0007669"/>
    <property type="project" value="InterPro"/>
</dbReference>
<feature type="region of interest" description="Disordered" evidence="4">
    <location>
        <begin position="470"/>
        <end position="516"/>
    </location>
</feature>
<evidence type="ECO:0000313" key="6">
    <source>
        <dbReference type="EMBL" id="RMZ66854.1"/>
    </source>
</evidence>
<dbReference type="InterPro" id="IPR011598">
    <property type="entry name" value="bHLH_dom"/>
</dbReference>
<feature type="compositionally biased region" description="Polar residues" evidence="4">
    <location>
        <begin position="194"/>
        <end position="207"/>
    </location>
</feature>
<keyword evidence="1" id="KW-0238">DNA-binding</keyword>
<sequence>MKPAVMDSAATHQRAPHGNGVSLVNVSHGQQSLPPLSTLTHNLSASEPSPPHVRQHSEAREVRDSGNWSIAPSAAPSKRKLIYRFSTHGPSGLYPSKPLGRFVAISQFNTGYAIVRKNNALPSLNHGFDNRLSIDAGSHFDSRRSSVDSRVNVGMGHLSLHPQSPYDSQNPSRVSLVSNLQQQRGIANPEARPNGTSPLSPNRSGSRAQHPPRRAPVITPNPRSVSGMPDPTASAPTPGFPWAFPDQLDVPVAQTEYNTQPAQTSTSGESSITRSNVPSRQNSFATSINSSIHTPEPKLPYGQEQLHDGTHSYIPSTHHHSMQHRSVTSLQSMDQTSPLPPGTGSYSRTPELRVSHKMAERKRRSEMKNLFDDLNAILPNSPGNKSSKWEVLTKSIEHIKMINTSNHNLRKDLNRLQLELDAARRMPQAQQAAHHETESLRQETTALWSALHHLDPNNPHIYGTFTASLAQQGHAQGHSAPRAPSNNVLPPLQNQQQAHAQSQPPPPTSWGSQHTTPMQGVEYAGMRSYDHSHR</sequence>
<dbReference type="PANTHER" id="PTHR10328">
    <property type="entry name" value="PROTEIN MAX MYC-ASSOCIATED FACTOR X"/>
    <property type="match status" value="1"/>
</dbReference>
<dbReference type="Gene3D" id="4.10.280.10">
    <property type="entry name" value="Helix-loop-helix DNA-binding domain"/>
    <property type="match status" value="1"/>
</dbReference>
<evidence type="ECO:0000256" key="1">
    <source>
        <dbReference type="ARBA" id="ARBA00023125"/>
    </source>
</evidence>
<dbReference type="SUPFAM" id="SSF47459">
    <property type="entry name" value="HLH, helix-loop-helix DNA-binding domain"/>
    <property type="match status" value="1"/>
</dbReference>
<evidence type="ECO:0000256" key="2">
    <source>
        <dbReference type="ARBA" id="ARBA00023242"/>
    </source>
</evidence>
<keyword evidence="2" id="KW-0539">Nucleus</keyword>